<evidence type="ECO:0000256" key="8">
    <source>
        <dbReference type="ARBA" id="ARBA00023136"/>
    </source>
</evidence>
<feature type="transmembrane region" description="Helical" evidence="11">
    <location>
        <begin position="322"/>
        <end position="343"/>
    </location>
</feature>
<keyword evidence="6 11" id="KW-0812">Transmembrane</keyword>
<feature type="transmembrane region" description="Helical" evidence="11">
    <location>
        <begin position="121"/>
        <end position="142"/>
    </location>
</feature>
<name>A0A1S2NGD9_9BURK</name>
<comment type="subunit">
    <text evidence="2">The complex is composed of two ATP-binding proteins (LsrA), two transmembrane proteins (LsrC and LsrD) and a solute-binding protein (LsrB).</text>
</comment>
<keyword evidence="5" id="KW-0997">Cell inner membrane</keyword>
<evidence type="ECO:0000256" key="6">
    <source>
        <dbReference type="ARBA" id="ARBA00022692"/>
    </source>
</evidence>
<feature type="transmembrane region" description="Helical" evidence="11">
    <location>
        <begin position="148"/>
        <end position="171"/>
    </location>
</feature>
<keyword evidence="7 11" id="KW-1133">Transmembrane helix</keyword>
<evidence type="ECO:0000256" key="4">
    <source>
        <dbReference type="ARBA" id="ARBA00022475"/>
    </source>
</evidence>
<dbReference type="PANTHER" id="PTHR32196">
    <property type="entry name" value="ABC TRANSPORTER PERMEASE PROTEIN YPHD-RELATED-RELATED"/>
    <property type="match status" value="1"/>
</dbReference>
<evidence type="ECO:0000256" key="3">
    <source>
        <dbReference type="ARBA" id="ARBA00022448"/>
    </source>
</evidence>
<comment type="subcellular location">
    <subcellularLocation>
        <location evidence="1">Cell membrane</location>
        <topology evidence="1">Multi-pass membrane protein</topology>
    </subcellularLocation>
</comment>
<dbReference type="Pfam" id="PF02653">
    <property type="entry name" value="BPD_transp_2"/>
    <property type="match status" value="1"/>
</dbReference>
<dbReference type="Proteomes" id="UP000180246">
    <property type="component" value="Unassembled WGS sequence"/>
</dbReference>
<evidence type="ECO:0000256" key="1">
    <source>
        <dbReference type="ARBA" id="ARBA00004651"/>
    </source>
</evidence>
<dbReference type="AlphaFoldDB" id="A0A1S2NGD9"/>
<evidence type="ECO:0000256" key="10">
    <source>
        <dbReference type="ARBA" id="ARBA00039381"/>
    </source>
</evidence>
<dbReference type="GO" id="GO:0005886">
    <property type="term" value="C:plasma membrane"/>
    <property type="evidence" value="ECO:0007669"/>
    <property type="project" value="UniProtKB-SubCell"/>
</dbReference>
<dbReference type="CDD" id="cd06579">
    <property type="entry name" value="TM_PBP1_transp_AraH_like"/>
    <property type="match status" value="1"/>
</dbReference>
<evidence type="ECO:0000256" key="2">
    <source>
        <dbReference type="ARBA" id="ARBA00011262"/>
    </source>
</evidence>
<comment type="caution">
    <text evidence="12">The sequence shown here is derived from an EMBL/GenBank/DDBJ whole genome shotgun (WGS) entry which is preliminary data.</text>
</comment>
<accession>A0A1S2NGD9</accession>
<proteinExistence type="predicted"/>
<dbReference type="RefSeq" id="WP_071362537.1">
    <property type="nucleotide sequence ID" value="NZ_JRYB01000001.1"/>
</dbReference>
<gene>
    <name evidence="12" type="ORF">LO55_3667</name>
</gene>
<keyword evidence="8 11" id="KW-0472">Membrane</keyword>
<feature type="transmembrane region" description="Helical" evidence="11">
    <location>
        <begin position="244"/>
        <end position="262"/>
    </location>
</feature>
<evidence type="ECO:0000256" key="9">
    <source>
        <dbReference type="ARBA" id="ARBA00025439"/>
    </source>
</evidence>
<organism evidence="12 13">
    <name type="scientific">Massilia timonae</name>
    <dbReference type="NCBI Taxonomy" id="47229"/>
    <lineage>
        <taxon>Bacteria</taxon>
        <taxon>Pseudomonadati</taxon>
        <taxon>Pseudomonadota</taxon>
        <taxon>Betaproteobacteria</taxon>
        <taxon>Burkholderiales</taxon>
        <taxon>Oxalobacteraceae</taxon>
        <taxon>Telluria group</taxon>
        <taxon>Massilia</taxon>
    </lineage>
</organism>
<feature type="transmembrane region" description="Helical" evidence="11">
    <location>
        <begin position="283"/>
        <end position="316"/>
    </location>
</feature>
<evidence type="ECO:0000256" key="11">
    <source>
        <dbReference type="SAM" id="Phobius"/>
    </source>
</evidence>
<sequence>MNATSIAQVEPPLDIKTVNDSSHTSRYTILDRKKPGLRHVLARWETLLAILLLAVFVAGGVTLEHFLDPYNLLDGTVNFSEKALIALPMALLIICREIDISVAGTLALSSVAMGLAHGAGLPAETLLFVAVGTGLACGWLNGFLVTRFMLPSIVVTIGTIALYRGLASVALGDQAFTNYPQLMADWGQGTFFGVVPRAFVILLGFALLFAVVLHATTVGRRIYAIGNNPDAARFSGIAVDRYRLGLFMLTGAMAGLAAFLLTGRIGSTRPNIATSWELEIITMVILGGVSIAGGAGTIGGVLLAVLTMGAVTYGLALANVPGIYMTIVVGVLLLATIALSRLLRGKPARH</sequence>
<evidence type="ECO:0000313" key="13">
    <source>
        <dbReference type="Proteomes" id="UP000180246"/>
    </source>
</evidence>
<dbReference type="InterPro" id="IPR001851">
    <property type="entry name" value="ABC_transp_permease"/>
</dbReference>
<feature type="transmembrane region" description="Helical" evidence="11">
    <location>
        <begin position="41"/>
        <end position="63"/>
    </location>
</feature>
<comment type="function">
    <text evidence="9">Part of the ABC transporter complex LsrABCD involved in autoinducer 2 (AI-2) import. Probably responsible for the translocation of the substrate across the membrane.</text>
</comment>
<protein>
    <recommendedName>
        <fullName evidence="10">Autoinducer 2 import system permease protein LsrD</fullName>
    </recommendedName>
</protein>
<reference evidence="12 13" key="1">
    <citation type="submission" date="2014-10" db="EMBL/GenBank/DDBJ databases">
        <authorList>
            <person name="Seo M.-J."/>
            <person name="Seok Y.J."/>
            <person name="Cha I.-T."/>
        </authorList>
    </citation>
    <scope>NUCLEOTIDE SEQUENCE [LARGE SCALE GENOMIC DNA]</scope>
    <source>
        <strain evidence="12 13">NEU</strain>
    </source>
</reference>
<feature type="transmembrane region" description="Helical" evidence="11">
    <location>
        <begin position="191"/>
        <end position="213"/>
    </location>
</feature>
<evidence type="ECO:0000313" key="12">
    <source>
        <dbReference type="EMBL" id="OIJ43472.1"/>
    </source>
</evidence>
<evidence type="ECO:0000256" key="7">
    <source>
        <dbReference type="ARBA" id="ARBA00022989"/>
    </source>
</evidence>
<keyword evidence="4" id="KW-1003">Cell membrane</keyword>
<dbReference type="PANTHER" id="PTHR32196:SF71">
    <property type="entry name" value="AUTOINDUCER 2 IMPORT SYSTEM PERMEASE PROTEIN LSRD"/>
    <property type="match status" value="1"/>
</dbReference>
<dbReference type="EMBL" id="JRYB01000001">
    <property type="protein sequence ID" value="OIJ43472.1"/>
    <property type="molecule type" value="Genomic_DNA"/>
</dbReference>
<dbReference type="GO" id="GO:0022857">
    <property type="term" value="F:transmembrane transporter activity"/>
    <property type="evidence" value="ECO:0007669"/>
    <property type="project" value="InterPro"/>
</dbReference>
<evidence type="ECO:0000256" key="5">
    <source>
        <dbReference type="ARBA" id="ARBA00022519"/>
    </source>
</evidence>
<keyword evidence="3" id="KW-0813">Transport</keyword>